<dbReference type="STRING" id="1367847.JCM7686_1335"/>
<feature type="signal peptide" evidence="3">
    <location>
        <begin position="1"/>
        <end position="34"/>
    </location>
</feature>
<organism evidence="4 5">
    <name type="scientific">Paracoccus aminophilus JCM 7686</name>
    <dbReference type="NCBI Taxonomy" id="1367847"/>
    <lineage>
        <taxon>Bacteria</taxon>
        <taxon>Pseudomonadati</taxon>
        <taxon>Pseudomonadota</taxon>
        <taxon>Alphaproteobacteria</taxon>
        <taxon>Rhodobacterales</taxon>
        <taxon>Paracoccaceae</taxon>
        <taxon>Paracoccus</taxon>
    </lineage>
</organism>
<keyword evidence="1" id="KW-0802">TPR repeat</keyword>
<evidence type="ECO:0000256" key="1">
    <source>
        <dbReference type="PROSITE-ProRule" id="PRU00339"/>
    </source>
</evidence>
<evidence type="ECO:0000313" key="4">
    <source>
        <dbReference type="EMBL" id="AGT08436.1"/>
    </source>
</evidence>
<dbReference type="Pfam" id="PF13432">
    <property type="entry name" value="TPR_16"/>
    <property type="match status" value="1"/>
</dbReference>
<dbReference type="InterPro" id="IPR011990">
    <property type="entry name" value="TPR-like_helical_dom_sf"/>
</dbReference>
<keyword evidence="5" id="KW-1185">Reference proteome</keyword>
<dbReference type="SMART" id="SM00028">
    <property type="entry name" value="TPR"/>
    <property type="match status" value="3"/>
</dbReference>
<keyword evidence="3" id="KW-0732">Signal</keyword>
<dbReference type="Gene3D" id="1.25.40.10">
    <property type="entry name" value="Tetratricopeptide repeat domain"/>
    <property type="match status" value="1"/>
</dbReference>
<accession>S5YT84</accession>
<feature type="repeat" description="TPR" evidence="1">
    <location>
        <begin position="205"/>
        <end position="238"/>
    </location>
</feature>
<evidence type="ECO:0000256" key="3">
    <source>
        <dbReference type="SAM" id="SignalP"/>
    </source>
</evidence>
<dbReference type="PATRIC" id="fig|1367847.3.peg.1305"/>
<dbReference type="EMBL" id="CP006650">
    <property type="protein sequence ID" value="AGT08436.1"/>
    <property type="molecule type" value="Genomic_DNA"/>
</dbReference>
<dbReference type="PROSITE" id="PS50005">
    <property type="entry name" value="TPR"/>
    <property type="match status" value="1"/>
</dbReference>
<sequence>MRLIAFKIHRALTAMTAASLILGFTGTMSLPVHAQGAGGGEGGSQVPALPGLPNGNAPEGNAPDGAAPKGALPDGAAPDASGTASADDVAADPTEPAPTVEDMDQLFAELAEPTGETWRRAESDILRIWSRSGSSSMDLLYKRGEEALDAGDLPAAIGHLTALTDHAPDFAAGWHLRAVAYYLDGEFGPAIADLATTLKLEPRHFGALTQLGSMLEEVGDDQRALEAYRSSLKINPHQQEAVDAVSRIEQKLAGTDA</sequence>
<feature type="region of interest" description="Disordered" evidence="2">
    <location>
        <begin position="35"/>
        <end position="101"/>
    </location>
</feature>
<dbReference type="eggNOG" id="COG0457">
    <property type="taxonomic scope" value="Bacteria"/>
</dbReference>
<dbReference type="AlphaFoldDB" id="S5YT84"/>
<name>S5YT84_PARAH</name>
<proteinExistence type="predicted"/>
<dbReference type="HOGENOM" id="CLU_079829_0_0_5"/>
<evidence type="ECO:0000313" key="5">
    <source>
        <dbReference type="Proteomes" id="UP000015480"/>
    </source>
</evidence>
<dbReference type="Proteomes" id="UP000015480">
    <property type="component" value="Chromosome"/>
</dbReference>
<dbReference type="KEGG" id="pami:JCM7686_1335"/>
<dbReference type="SUPFAM" id="SSF48452">
    <property type="entry name" value="TPR-like"/>
    <property type="match status" value="1"/>
</dbReference>
<protein>
    <submittedName>
        <fullName evidence="4">TPR repeat-containing protein</fullName>
    </submittedName>
</protein>
<reference evidence="4 5" key="1">
    <citation type="journal article" date="2014" name="BMC Genomics">
        <title>Architecture and functions of a multipartite genome of the methylotrophic bacterium Paracoccus aminophilus JCM 7686, containing primary and secondary chromids.</title>
        <authorList>
            <person name="Dziewit L."/>
            <person name="Czarnecki J."/>
            <person name="Wibberg D."/>
            <person name="Radlinska M."/>
            <person name="Mrozek P."/>
            <person name="Szymczak M."/>
            <person name="Schluter A."/>
            <person name="Puhler A."/>
            <person name="Bartosik D."/>
        </authorList>
    </citation>
    <scope>NUCLEOTIDE SEQUENCE [LARGE SCALE GENOMIC DNA]</scope>
    <source>
        <strain evidence="4">JCM 7686</strain>
    </source>
</reference>
<gene>
    <name evidence="4" type="ORF">JCM7686_1335</name>
</gene>
<dbReference type="RefSeq" id="WP_020950074.1">
    <property type="nucleotide sequence ID" value="NC_022041.1"/>
</dbReference>
<evidence type="ECO:0000256" key="2">
    <source>
        <dbReference type="SAM" id="MobiDB-lite"/>
    </source>
</evidence>
<feature type="chain" id="PRO_5004545014" evidence="3">
    <location>
        <begin position="35"/>
        <end position="257"/>
    </location>
</feature>
<dbReference type="InterPro" id="IPR019734">
    <property type="entry name" value="TPR_rpt"/>
</dbReference>